<dbReference type="EMBL" id="OOIL02000115">
    <property type="protein sequence ID" value="VFQ60586.1"/>
    <property type="molecule type" value="Genomic_DNA"/>
</dbReference>
<evidence type="ECO:0000313" key="3">
    <source>
        <dbReference type="Proteomes" id="UP000595140"/>
    </source>
</evidence>
<protein>
    <submittedName>
        <fullName evidence="2">Uncharacterized protein</fullName>
    </submittedName>
</protein>
<proteinExistence type="predicted"/>
<reference evidence="2 3" key="1">
    <citation type="submission" date="2018-04" db="EMBL/GenBank/DDBJ databases">
        <authorList>
            <person name="Vogel A."/>
        </authorList>
    </citation>
    <scope>NUCLEOTIDE SEQUENCE [LARGE SCALE GENOMIC DNA]</scope>
</reference>
<organism evidence="2 3">
    <name type="scientific">Cuscuta campestris</name>
    <dbReference type="NCBI Taxonomy" id="132261"/>
    <lineage>
        <taxon>Eukaryota</taxon>
        <taxon>Viridiplantae</taxon>
        <taxon>Streptophyta</taxon>
        <taxon>Embryophyta</taxon>
        <taxon>Tracheophyta</taxon>
        <taxon>Spermatophyta</taxon>
        <taxon>Magnoliopsida</taxon>
        <taxon>eudicotyledons</taxon>
        <taxon>Gunneridae</taxon>
        <taxon>Pentapetalae</taxon>
        <taxon>asterids</taxon>
        <taxon>lamiids</taxon>
        <taxon>Solanales</taxon>
        <taxon>Convolvulaceae</taxon>
        <taxon>Cuscuteae</taxon>
        <taxon>Cuscuta</taxon>
        <taxon>Cuscuta subgen. Grammica</taxon>
        <taxon>Cuscuta sect. Cleistogrammica</taxon>
    </lineage>
</organism>
<sequence length="83" mass="8737">MSPTNPSECVCGGGGAGAADREGGGGGGAERDAEEAEQLPDLRAVHLLRRREGLLPAVSLLLCHQLQHTKQALRFLLLHAQDL</sequence>
<feature type="region of interest" description="Disordered" evidence="1">
    <location>
        <begin position="1"/>
        <end position="38"/>
    </location>
</feature>
<dbReference type="Proteomes" id="UP000595140">
    <property type="component" value="Unassembled WGS sequence"/>
</dbReference>
<evidence type="ECO:0000256" key="1">
    <source>
        <dbReference type="SAM" id="MobiDB-lite"/>
    </source>
</evidence>
<evidence type="ECO:0000313" key="2">
    <source>
        <dbReference type="EMBL" id="VFQ60586.1"/>
    </source>
</evidence>
<gene>
    <name evidence="2" type="ORF">CCAM_LOCUS2362</name>
</gene>
<name>A0A484KFC2_9ASTE</name>
<accession>A0A484KFC2</accession>
<dbReference type="AlphaFoldDB" id="A0A484KFC2"/>
<keyword evidence="3" id="KW-1185">Reference proteome</keyword>